<dbReference type="OrthoDB" id="71307at2759"/>
<dbReference type="AlphaFoldDB" id="G4TK52"/>
<evidence type="ECO:0000259" key="1">
    <source>
        <dbReference type="Pfam" id="PF00651"/>
    </source>
</evidence>
<dbReference type="InParanoid" id="G4TK52"/>
<dbReference type="InterPro" id="IPR011333">
    <property type="entry name" value="SKP1/BTB/POZ_sf"/>
</dbReference>
<dbReference type="eggNOG" id="ENOG502SDDF">
    <property type="taxonomic scope" value="Eukaryota"/>
</dbReference>
<evidence type="ECO:0000313" key="2">
    <source>
        <dbReference type="EMBL" id="CCA71695.1"/>
    </source>
</evidence>
<dbReference type="Proteomes" id="UP000007148">
    <property type="component" value="Unassembled WGS sequence"/>
</dbReference>
<name>G4TK52_SERID</name>
<organism evidence="2 3">
    <name type="scientific">Serendipita indica (strain DSM 11827)</name>
    <name type="common">Root endophyte fungus</name>
    <name type="synonym">Piriformospora indica</name>
    <dbReference type="NCBI Taxonomy" id="1109443"/>
    <lineage>
        <taxon>Eukaryota</taxon>
        <taxon>Fungi</taxon>
        <taxon>Dikarya</taxon>
        <taxon>Basidiomycota</taxon>
        <taxon>Agaricomycotina</taxon>
        <taxon>Agaricomycetes</taxon>
        <taxon>Sebacinales</taxon>
        <taxon>Serendipitaceae</taxon>
        <taxon>Serendipita</taxon>
    </lineage>
</organism>
<evidence type="ECO:0000313" key="3">
    <source>
        <dbReference type="Proteomes" id="UP000007148"/>
    </source>
</evidence>
<comment type="caution">
    <text evidence="2">The sequence shown here is derived from an EMBL/GenBank/DDBJ whole genome shotgun (WGS) entry which is preliminary data.</text>
</comment>
<dbReference type="Pfam" id="PF00651">
    <property type="entry name" value="BTB"/>
    <property type="match status" value="1"/>
</dbReference>
<proteinExistence type="predicted"/>
<dbReference type="STRING" id="1109443.G4TK52"/>
<protein>
    <recommendedName>
        <fullName evidence="1">BTB domain-containing protein</fullName>
    </recommendedName>
</protein>
<feature type="domain" description="BTB" evidence="1">
    <location>
        <begin position="32"/>
        <end position="133"/>
    </location>
</feature>
<gene>
    <name evidence="2" type="ORF">PIIN_05630</name>
</gene>
<reference evidence="2 3" key="1">
    <citation type="journal article" date="2011" name="PLoS Pathog.">
        <title>Endophytic Life Strategies Decoded by Genome and Transcriptome Analyses of the Mutualistic Root Symbiont Piriformospora indica.</title>
        <authorList>
            <person name="Zuccaro A."/>
            <person name="Lahrmann U."/>
            <person name="Guldener U."/>
            <person name="Langen G."/>
            <person name="Pfiffi S."/>
            <person name="Biedenkopf D."/>
            <person name="Wong P."/>
            <person name="Samans B."/>
            <person name="Grimm C."/>
            <person name="Basiewicz M."/>
            <person name="Murat C."/>
            <person name="Martin F."/>
            <person name="Kogel K.H."/>
        </authorList>
    </citation>
    <scope>NUCLEOTIDE SEQUENCE [LARGE SCALE GENOMIC DNA]</scope>
    <source>
        <strain evidence="2 3">DSM 11827</strain>
    </source>
</reference>
<sequence>MVSRAKRTDASRSDSSLSSYCPHPAFAVDNGDVLIQSSDSVLFGVHSCILTMASPVFRESLPLPPPSATSESILVRQPLVLTEPAHVLDLLLRIIYPVPTPTLDNLSVLAKVLAASIEYDISVATTTLRKQLISPSFLSSEPLRVFAIACRFGFKEEATEASNATLSMNIVDAPLVEELRYVSAYDYHRLLSFHRTRSRAARNVVGLRGKSCPARCMGCSYNDPGGQASLPRWWYSFEKRAKEELERRPLTDIIFSMRFLSECEGCPSCGGNMLDSFHFLEGLKAELDALPDRIAD</sequence>
<dbReference type="OMA" id="DVKCMQC"/>
<dbReference type="EMBL" id="CAFZ01000131">
    <property type="protein sequence ID" value="CCA71695.1"/>
    <property type="molecule type" value="Genomic_DNA"/>
</dbReference>
<keyword evidence="3" id="KW-1185">Reference proteome</keyword>
<accession>G4TK52</accession>
<dbReference type="HOGENOM" id="CLU_052397_0_2_1"/>
<dbReference type="Gene3D" id="3.30.710.10">
    <property type="entry name" value="Potassium Channel Kv1.1, Chain A"/>
    <property type="match status" value="1"/>
</dbReference>
<dbReference type="InterPro" id="IPR000210">
    <property type="entry name" value="BTB/POZ_dom"/>
</dbReference>